<evidence type="ECO:0000256" key="2">
    <source>
        <dbReference type="ARBA" id="ARBA00007520"/>
    </source>
</evidence>
<dbReference type="PROSITE" id="PS50850">
    <property type="entry name" value="MFS"/>
    <property type="match status" value="1"/>
</dbReference>
<evidence type="ECO:0000256" key="4">
    <source>
        <dbReference type="ARBA" id="ARBA00022692"/>
    </source>
</evidence>
<feature type="transmembrane region" description="Helical" evidence="8">
    <location>
        <begin position="119"/>
        <end position="138"/>
    </location>
</feature>
<sequence length="581" mass="62179">MTATSSIEKPFNPEMANASGSSKREADADATAVQEPAAEPASPRSIHGILWVLVVMSTLSSIFLYAMDNTVVADVTPTVANEFGNVVNLPWLSVGFLVGGVAVVLPFGKLYSLFDAKWLYIVSAVIFNVGSALCGAAPNIEALIVGRVLAGLGGNGMYLGVMTLLSVMTSDRERPGYLSFVGLVWGIGIILGPVVGGAFTQSKATWRWAFYINLCVAALFAPVYLFGIPSWKPRKGSRNLDLIREFDIVGSIIIIGAIVSLIMAIQFGGTLYAWNSGTTIALFVVAGVLFIAFGIQQAYAIFTTLDRRVFPSHFLRNHNAVLLYMVASAVNTAGFIPIYYIPLYFQFTQGDDPIKAGVRLLPLICVLSVFILLNGHLMGRFSYFQPWYIFGSVLTLIGGVLLSRTTATTSTASIYGFEVLVGVGTGSFIQAGYAVIQAMVPPEEMAYGISFMMLGESSFKPSMRLFRSSCANVAPLMEAQLGGIGIGLSIAGAVFVNTSLNGLSQLLPQLSRVDLQLLIAGTSNKFFETLTPEQRSDTIDIIVSGLSRTFILVYVAGAFSLVASLLFTKRKMFAGATAIVG</sequence>
<feature type="domain" description="Major facilitator superfamily (MFS) profile" evidence="9">
    <location>
        <begin position="54"/>
        <end position="572"/>
    </location>
</feature>
<evidence type="ECO:0000259" key="9">
    <source>
        <dbReference type="PROSITE" id="PS50850"/>
    </source>
</evidence>
<evidence type="ECO:0000256" key="3">
    <source>
        <dbReference type="ARBA" id="ARBA00022448"/>
    </source>
</evidence>
<feature type="transmembrane region" description="Helical" evidence="8">
    <location>
        <begin position="549"/>
        <end position="567"/>
    </location>
</feature>
<comment type="similarity">
    <text evidence="2">Belongs to the major facilitator superfamily. TCR/Tet family.</text>
</comment>
<feature type="transmembrane region" description="Helical" evidence="8">
    <location>
        <begin position="280"/>
        <end position="302"/>
    </location>
</feature>
<dbReference type="SUPFAM" id="SSF103473">
    <property type="entry name" value="MFS general substrate transporter"/>
    <property type="match status" value="1"/>
</dbReference>
<keyword evidence="3" id="KW-0813">Transport</keyword>
<dbReference type="AlphaFoldDB" id="A0AAW0Q7M2"/>
<dbReference type="GO" id="GO:0005886">
    <property type="term" value="C:plasma membrane"/>
    <property type="evidence" value="ECO:0007669"/>
    <property type="project" value="TreeGrafter"/>
</dbReference>
<feature type="transmembrane region" description="Helical" evidence="8">
    <location>
        <begin position="473"/>
        <end position="496"/>
    </location>
</feature>
<evidence type="ECO:0000256" key="8">
    <source>
        <dbReference type="SAM" id="Phobius"/>
    </source>
</evidence>
<evidence type="ECO:0000313" key="11">
    <source>
        <dbReference type="Proteomes" id="UP001392437"/>
    </source>
</evidence>
<proteinExistence type="inferred from homology"/>
<gene>
    <name evidence="10" type="ORF">PG999_013699</name>
</gene>
<feature type="transmembrane region" description="Helical" evidence="8">
    <location>
        <begin position="49"/>
        <end position="67"/>
    </location>
</feature>
<comment type="caution">
    <text evidence="10">The sequence shown here is derived from an EMBL/GenBank/DDBJ whole genome shotgun (WGS) entry which is preliminary data.</text>
</comment>
<dbReference type="Pfam" id="PF07690">
    <property type="entry name" value="MFS_1"/>
    <property type="match status" value="1"/>
</dbReference>
<dbReference type="InterPro" id="IPR020846">
    <property type="entry name" value="MFS_dom"/>
</dbReference>
<feature type="region of interest" description="Disordered" evidence="7">
    <location>
        <begin position="1"/>
        <end position="39"/>
    </location>
</feature>
<evidence type="ECO:0000313" key="10">
    <source>
        <dbReference type="EMBL" id="KAK8095677.1"/>
    </source>
</evidence>
<keyword evidence="4 8" id="KW-0812">Transmembrane</keyword>
<feature type="transmembrane region" description="Helical" evidence="8">
    <location>
        <begin position="387"/>
        <end position="407"/>
    </location>
</feature>
<dbReference type="EMBL" id="JAQQWP010000011">
    <property type="protein sequence ID" value="KAK8095677.1"/>
    <property type="molecule type" value="Genomic_DNA"/>
</dbReference>
<feature type="transmembrane region" description="Helical" evidence="8">
    <location>
        <begin position="248"/>
        <end position="274"/>
    </location>
</feature>
<dbReference type="GO" id="GO:0022857">
    <property type="term" value="F:transmembrane transporter activity"/>
    <property type="evidence" value="ECO:0007669"/>
    <property type="project" value="InterPro"/>
</dbReference>
<dbReference type="PANTHER" id="PTHR23501">
    <property type="entry name" value="MAJOR FACILITATOR SUPERFAMILY"/>
    <property type="match status" value="1"/>
</dbReference>
<name>A0AAW0Q7M2_9PEZI</name>
<evidence type="ECO:0000256" key="1">
    <source>
        <dbReference type="ARBA" id="ARBA00004141"/>
    </source>
</evidence>
<keyword evidence="6 8" id="KW-0472">Membrane</keyword>
<feature type="transmembrane region" description="Helical" evidence="8">
    <location>
        <begin position="87"/>
        <end position="107"/>
    </location>
</feature>
<evidence type="ECO:0000256" key="5">
    <source>
        <dbReference type="ARBA" id="ARBA00022989"/>
    </source>
</evidence>
<evidence type="ECO:0000256" key="6">
    <source>
        <dbReference type="ARBA" id="ARBA00023136"/>
    </source>
</evidence>
<feature type="transmembrane region" description="Helical" evidence="8">
    <location>
        <begin position="357"/>
        <end position="375"/>
    </location>
</feature>
<dbReference type="PANTHER" id="PTHR23501:SF12">
    <property type="entry name" value="MAJOR FACILITATOR SUPERFAMILY (MFS) PROFILE DOMAIN-CONTAINING PROTEIN-RELATED"/>
    <property type="match status" value="1"/>
</dbReference>
<dbReference type="Proteomes" id="UP001392437">
    <property type="component" value="Unassembled WGS sequence"/>
</dbReference>
<feature type="transmembrane region" description="Helical" evidence="8">
    <location>
        <begin position="177"/>
        <end position="196"/>
    </location>
</feature>
<organism evidence="10 11">
    <name type="scientific">Apiospora kogelbergensis</name>
    <dbReference type="NCBI Taxonomy" id="1337665"/>
    <lineage>
        <taxon>Eukaryota</taxon>
        <taxon>Fungi</taxon>
        <taxon>Dikarya</taxon>
        <taxon>Ascomycota</taxon>
        <taxon>Pezizomycotina</taxon>
        <taxon>Sordariomycetes</taxon>
        <taxon>Xylariomycetidae</taxon>
        <taxon>Amphisphaeriales</taxon>
        <taxon>Apiosporaceae</taxon>
        <taxon>Apiospora</taxon>
    </lineage>
</organism>
<feature type="transmembrane region" description="Helical" evidence="8">
    <location>
        <begin position="413"/>
        <end position="436"/>
    </location>
</feature>
<feature type="transmembrane region" description="Helical" evidence="8">
    <location>
        <begin position="208"/>
        <end position="227"/>
    </location>
</feature>
<dbReference type="InterPro" id="IPR036259">
    <property type="entry name" value="MFS_trans_sf"/>
</dbReference>
<keyword evidence="11" id="KW-1185">Reference proteome</keyword>
<comment type="subcellular location">
    <subcellularLocation>
        <location evidence="1">Membrane</location>
        <topology evidence="1">Multi-pass membrane protein</topology>
    </subcellularLocation>
</comment>
<dbReference type="FunFam" id="1.20.1250.20:FF:000429">
    <property type="entry name" value="MFS drug efflux transporter, putative"/>
    <property type="match status" value="1"/>
</dbReference>
<feature type="transmembrane region" description="Helical" evidence="8">
    <location>
        <begin position="322"/>
        <end position="345"/>
    </location>
</feature>
<feature type="transmembrane region" description="Helical" evidence="8">
    <location>
        <begin position="144"/>
        <end position="165"/>
    </location>
</feature>
<keyword evidence="5 8" id="KW-1133">Transmembrane helix</keyword>
<evidence type="ECO:0000256" key="7">
    <source>
        <dbReference type="SAM" id="MobiDB-lite"/>
    </source>
</evidence>
<accession>A0AAW0Q7M2</accession>
<dbReference type="Gene3D" id="1.20.1250.20">
    <property type="entry name" value="MFS general substrate transporter like domains"/>
    <property type="match status" value="2"/>
</dbReference>
<reference evidence="10 11" key="1">
    <citation type="submission" date="2023-01" db="EMBL/GenBank/DDBJ databases">
        <title>Analysis of 21 Apiospora genomes using comparative genomics revels a genus with tremendous synthesis potential of carbohydrate active enzymes and secondary metabolites.</title>
        <authorList>
            <person name="Sorensen T."/>
        </authorList>
    </citation>
    <scope>NUCLEOTIDE SEQUENCE [LARGE SCALE GENOMIC DNA]</scope>
    <source>
        <strain evidence="10 11">CBS 117206</strain>
    </source>
</reference>
<dbReference type="InterPro" id="IPR011701">
    <property type="entry name" value="MFS"/>
</dbReference>
<protein>
    <submittedName>
        <fullName evidence="10">MFS drug efflux transporter-like protein</fullName>
    </submittedName>
</protein>